<name>A0A9Q4AZG7_SALAG</name>
<dbReference type="EMBL" id="JABXYM010000001">
    <property type="protein sequence ID" value="MCR6095483.1"/>
    <property type="molecule type" value="Genomic_DNA"/>
</dbReference>
<dbReference type="Proteomes" id="UP001057753">
    <property type="component" value="Unassembled WGS sequence"/>
</dbReference>
<proteinExistence type="predicted"/>
<dbReference type="AlphaFoldDB" id="A0A9Q4AZG7"/>
<organism evidence="1 2">
    <name type="scientific">Salipaludibacillus agaradhaerens</name>
    <name type="common">Bacillus agaradhaerens</name>
    <dbReference type="NCBI Taxonomy" id="76935"/>
    <lineage>
        <taxon>Bacteria</taxon>
        <taxon>Bacillati</taxon>
        <taxon>Bacillota</taxon>
        <taxon>Bacilli</taxon>
        <taxon>Bacillales</taxon>
        <taxon>Bacillaceae</taxon>
    </lineage>
</organism>
<keyword evidence="2" id="KW-1185">Reference proteome</keyword>
<dbReference type="RefSeq" id="WP_078579486.1">
    <property type="nucleotide sequence ID" value="NZ_JABXYM010000001.1"/>
</dbReference>
<sequence>MQQISLENLVQHVSPQWLHLLTSKERSQSIVLRDGLQRLNAEDLAEIMEAVIQEHAKKYYYH</sequence>
<dbReference type="OrthoDB" id="2887093at2"/>
<accession>A0A9Q4AZG7</accession>
<protein>
    <submittedName>
        <fullName evidence="1">Uncharacterized protein</fullName>
    </submittedName>
</protein>
<comment type="caution">
    <text evidence="1">The sequence shown here is derived from an EMBL/GenBank/DDBJ whole genome shotgun (WGS) entry which is preliminary data.</text>
</comment>
<reference evidence="1" key="1">
    <citation type="submission" date="2020-06" db="EMBL/GenBank/DDBJ databases">
        <title>Insight into the genomes of haloalkaliphilic bacilli from Kenyan soda lakes.</title>
        <authorList>
            <person name="Mwirichia R."/>
            <person name="Villamizar G.C."/>
            <person name="Poehlein A."/>
            <person name="Mugweru J."/>
            <person name="Kipnyargis A."/>
            <person name="Kiplimo D."/>
            <person name="Orwa P."/>
            <person name="Daniel R."/>
        </authorList>
    </citation>
    <scope>NUCLEOTIDE SEQUENCE</scope>
    <source>
        <strain evidence="1">B1096_S55</strain>
    </source>
</reference>
<evidence type="ECO:0000313" key="1">
    <source>
        <dbReference type="EMBL" id="MCR6095483.1"/>
    </source>
</evidence>
<gene>
    <name evidence="1" type="ORF">HXA33_02915</name>
</gene>
<evidence type="ECO:0000313" key="2">
    <source>
        <dbReference type="Proteomes" id="UP001057753"/>
    </source>
</evidence>